<dbReference type="Proteomes" id="UP000766629">
    <property type="component" value="Unassembled WGS sequence"/>
</dbReference>
<dbReference type="RefSeq" id="WP_222509126.1">
    <property type="nucleotide sequence ID" value="NZ_JAHVJA010000008.1"/>
</dbReference>
<keyword evidence="2" id="KW-1185">Reference proteome</keyword>
<proteinExistence type="predicted"/>
<name>A0ABS7NJN5_9RHOB</name>
<comment type="caution">
    <text evidence="1">The sequence shown here is derived from an EMBL/GenBank/DDBJ whole genome shotgun (WGS) entry which is preliminary data.</text>
</comment>
<evidence type="ECO:0000313" key="1">
    <source>
        <dbReference type="EMBL" id="MBY6141022.1"/>
    </source>
</evidence>
<sequence>MALKVAKLEEIHAEMCGLLAERQDEMARTAPSGNGTAGGDLTEISAEIGNWSDDAAKIEAADGKESEAAIADLVERAKHICWRLSSSAAGRGK</sequence>
<accession>A0ABS7NJN5</accession>
<gene>
    <name evidence="1" type="ORF">KUV26_16400</name>
</gene>
<organism evidence="1 2">
    <name type="scientific">Leisingera daeponensis</name>
    <dbReference type="NCBI Taxonomy" id="405746"/>
    <lineage>
        <taxon>Bacteria</taxon>
        <taxon>Pseudomonadati</taxon>
        <taxon>Pseudomonadota</taxon>
        <taxon>Alphaproteobacteria</taxon>
        <taxon>Rhodobacterales</taxon>
        <taxon>Roseobacteraceae</taxon>
        <taxon>Leisingera</taxon>
    </lineage>
</organism>
<protein>
    <submittedName>
        <fullName evidence="1">Uncharacterized protein</fullName>
    </submittedName>
</protein>
<evidence type="ECO:0000313" key="2">
    <source>
        <dbReference type="Proteomes" id="UP000766629"/>
    </source>
</evidence>
<dbReference type="EMBL" id="JAHVJA010000008">
    <property type="protein sequence ID" value="MBY6141022.1"/>
    <property type="molecule type" value="Genomic_DNA"/>
</dbReference>
<reference evidence="1 2" key="1">
    <citation type="submission" date="2021-06" db="EMBL/GenBank/DDBJ databases">
        <title>50 bacteria genomes isolated from Dapeng, Shenzhen, China.</title>
        <authorList>
            <person name="Zheng W."/>
            <person name="Yu S."/>
            <person name="Huang Y."/>
        </authorList>
    </citation>
    <scope>NUCLEOTIDE SEQUENCE [LARGE SCALE GENOMIC DNA]</scope>
    <source>
        <strain evidence="1 2">DP1N14-2</strain>
    </source>
</reference>